<keyword evidence="2" id="KW-1185">Reference proteome</keyword>
<dbReference type="Proteomes" id="UP001630127">
    <property type="component" value="Unassembled WGS sequence"/>
</dbReference>
<reference evidence="1 2" key="1">
    <citation type="submission" date="2024-11" db="EMBL/GenBank/DDBJ databases">
        <title>A near-complete genome assembly of Cinchona calisaya.</title>
        <authorList>
            <person name="Lian D.C."/>
            <person name="Zhao X.W."/>
            <person name="Wei L."/>
        </authorList>
    </citation>
    <scope>NUCLEOTIDE SEQUENCE [LARGE SCALE GENOMIC DNA]</scope>
    <source>
        <tissue evidence="1">Nenye</tissue>
    </source>
</reference>
<sequence length="138" mass="15735">MEALAPRSNPVKCGYSLESRPISAAAVATHDGGQTHVRKWYLLSAEFARRLQIKISNSTGQLQIFSCYHVTNHNFWNTFGEVLCKDMDWRKLNKVSFVRDKSLLNQVPVKGWSHGGREESGENLCPRSYYDATHCFKL</sequence>
<proteinExistence type="predicted"/>
<organism evidence="1 2">
    <name type="scientific">Cinchona calisaya</name>
    <dbReference type="NCBI Taxonomy" id="153742"/>
    <lineage>
        <taxon>Eukaryota</taxon>
        <taxon>Viridiplantae</taxon>
        <taxon>Streptophyta</taxon>
        <taxon>Embryophyta</taxon>
        <taxon>Tracheophyta</taxon>
        <taxon>Spermatophyta</taxon>
        <taxon>Magnoliopsida</taxon>
        <taxon>eudicotyledons</taxon>
        <taxon>Gunneridae</taxon>
        <taxon>Pentapetalae</taxon>
        <taxon>asterids</taxon>
        <taxon>lamiids</taxon>
        <taxon>Gentianales</taxon>
        <taxon>Rubiaceae</taxon>
        <taxon>Cinchonoideae</taxon>
        <taxon>Cinchoneae</taxon>
        <taxon>Cinchona</taxon>
    </lineage>
</organism>
<evidence type="ECO:0000313" key="2">
    <source>
        <dbReference type="Proteomes" id="UP001630127"/>
    </source>
</evidence>
<gene>
    <name evidence="1" type="ORF">ACH5RR_024481</name>
</gene>
<comment type="caution">
    <text evidence="1">The sequence shown here is derived from an EMBL/GenBank/DDBJ whole genome shotgun (WGS) entry which is preliminary data.</text>
</comment>
<name>A0ABD2YZJ3_9GENT</name>
<protein>
    <submittedName>
        <fullName evidence="1">Uncharacterized protein</fullName>
    </submittedName>
</protein>
<dbReference type="EMBL" id="JBJUIK010000011">
    <property type="protein sequence ID" value="KAL3511764.1"/>
    <property type="molecule type" value="Genomic_DNA"/>
</dbReference>
<evidence type="ECO:0000313" key="1">
    <source>
        <dbReference type="EMBL" id="KAL3511764.1"/>
    </source>
</evidence>
<dbReference type="AlphaFoldDB" id="A0ABD2YZJ3"/>
<accession>A0ABD2YZJ3</accession>